<comment type="caution">
    <text evidence="1">The sequence shown here is derived from an EMBL/GenBank/DDBJ whole genome shotgun (WGS) entry which is preliminary data.</text>
</comment>
<protein>
    <submittedName>
        <fullName evidence="1">Uncharacterized protein</fullName>
    </submittedName>
</protein>
<evidence type="ECO:0000313" key="2">
    <source>
        <dbReference type="Proteomes" id="UP000271468"/>
    </source>
</evidence>
<organism evidence="1 2">
    <name type="scientific">Pseudomonas syringae pv. coriandricola</name>
    <dbReference type="NCBI Taxonomy" id="264453"/>
    <lineage>
        <taxon>Bacteria</taxon>
        <taxon>Pseudomonadati</taxon>
        <taxon>Pseudomonadota</taxon>
        <taxon>Gammaproteobacteria</taxon>
        <taxon>Pseudomonadales</taxon>
        <taxon>Pseudomonadaceae</taxon>
        <taxon>Pseudomonas</taxon>
    </lineage>
</organism>
<name>A0A0P9QQ81_9PSED</name>
<sequence>MGQQNFGSCVNSASAATVMRLSQRNNLLVEQSFPTELLARNEWAV</sequence>
<dbReference type="EMBL" id="RBOV01000166">
    <property type="protein sequence ID" value="RMN11911.1"/>
    <property type="molecule type" value="Genomic_DNA"/>
</dbReference>
<proteinExistence type="predicted"/>
<dbReference type="AlphaFoldDB" id="A0A0P9QQ81"/>
<gene>
    <name evidence="1" type="ORF">ALQ65_04472</name>
</gene>
<evidence type="ECO:0000313" key="1">
    <source>
        <dbReference type="EMBL" id="RMN11911.1"/>
    </source>
</evidence>
<accession>A0A0P9QQ81</accession>
<dbReference type="Proteomes" id="UP000271468">
    <property type="component" value="Unassembled WGS sequence"/>
</dbReference>
<reference evidence="1 2" key="1">
    <citation type="submission" date="2018-08" db="EMBL/GenBank/DDBJ databases">
        <title>Recombination of ecologically and evolutionarily significant loci maintains genetic cohesion in the Pseudomonas syringae species complex.</title>
        <authorList>
            <person name="Dillon M."/>
            <person name="Thakur S."/>
            <person name="Almeida R.N.D."/>
            <person name="Weir B.S."/>
            <person name="Guttman D.S."/>
        </authorList>
    </citation>
    <scope>NUCLEOTIDE SEQUENCE [LARGE SCALE GENOMIC DNA]</scope>
    <source>
        <strain evidence="1 2">ICMP 12341</strain>
    </source>
</reference>